<dbReference type="HOGENOM" id="CLU_2243064_0_0_1"/>
<accession>A0A0C9TX16</accession>
<evidence type="ECO:0000313" key="1">
    <source>
        <dbReference type="EMBL" id="KIJ12162.1"/>
    </source>
</evidence>
<dbReference type="EMBL" id="KN819367">
    <property type="protein sequence ID" value="KIJ12162.1"/>
    <property type="molecule type" value="Genomic_DNA"/>
</dbReference>
<organism evidence="1 2">
    <name type="scientific">Paxillus involutus ATCC 200175</name>
    <dbReference type="NCBI Taxonomy" id="664439"/>
    <lineage>
        <taxon>Eukaryota</taxon>
        <taxon>Fungi</taxon>
        <taxon>Dikarya</taxon>
        <taxon>Basidiomycota</taxon>
        <taxon>Agaricomycotina</taxon>
        <taxon>Agaricomycetes</taxon>
        <taxon>Agaricomycetidae</taxon>
        <taxon>Boletales</taxon>
        <taxon>Paxilineae</taxon>
        <taxon>Paxillaceae</taxon>
        <taxon>Paxillus</taxon>
    </lineage>
</organism>
<gene>
    <name evidence="1" type="ORF">PAXINDRAFT_14936</name>
</gene>
<keyword evidence="2" id="KW-1185">Reference proteome</keyword>
<dbReference type="Proteomes" id="UP000053647">
    <property type="component" value="Unassembled WGS sequence"/>
</dbReference>
<dbReference type="OrthoDB" id="3366231at2759"/>
<reference evidence="1 2" key="1">
    <citation type="submission" date="2014-06" db="EMBL/GenBank/DDBJ databases">
        <authorList>
            <consortium name="DOE Joint Genome Institute"/>
            <person name="Kuo A."/>
            <person name="Kohler A."/>
            <person name="Nagy L.G."/>
            <person name="Floudas D."/>
            <person name="Copeland A."/>
            <person name="Barry K.W."/>
            <person name="Cichocki N."/>
            <person name="Veneault-Fourrey C."/>
            <person name="LaButti K."/>
            <person name="Lindquist E.A."/>
            <person name="Lipzen A."/>
            <person name="Lundell T."/>
            <person name="Morin E."/>
            <person name="Murat C."/>
            <person name="Sun H."/>
            <person name="Tunlid A."/>
            <person name="Henrissat B."/>
            <person name="Grigoriev I.V."/>
            <person name="Hibbett D.S."/>
            <person name="Martin F."/>
            <person name="Nordberg H.P."/>
            <person name="Cantor M.N."/>
            <person name="Hua S.X."/>
        </authorList>
    </citation>
    <scope>NUCLEOTIDE SEQUENCE [LARGE SCALE GENOMIC DNA]</scope>
    <source>
        <strain evidence="1 2">ATCC 200175</strain>
    </source>
</reference>
<name>A0A0C9TX16_PAXIN</name>
<dbReference type="AlphaFoldDB" id="A0A0C9TX16"/>
<reference evidence="2" key="2">
    <citation type="submission" date="2015-01" db="EMBL/GenBank/DDBJ databases">
        <title>Evolutionary Origins and Diversification of the Mycorrhizal Mutualists.</title>
        <authorList>
            <consortium name="DOE Joint Genome Institute"/>
            <consortium name="Mycorrhizal Genomics Consortium"/>
            <person name="Kohler A."/>
            <person name="Kuo A."/>
            <person name="Nagy L.G."/>
            <person name="Floudas D."/>
            <person name="Copeland A."/>
            <person name="Barry K.W."/>
            <person name="Cichocki N."/>
            <person name="Veneault-Fourrey C."/>
            <person name="LaButti K."/>
            <person name="Lindquist E.A."/>
            <person name="Lipzen A."/>
            <person name="Lundell T."/>
            <person name="Morin E."/>
            <person name="Murat C."/>
            <person name="Riley R."/>
            <person name="Ohm R."/>
            <person name="Sun H."/>
            <person name="Tunlid A."/>
            <person name="Henrissat B."/>
            <person name="Grigoriev I.V."/>
            <person name="Hibbett D.S."/>
            <person name="Martin F."/>
        </authorList>
    </citation>
    <scope>NUCLEOTIDE SEQUENCE [LARGE SCALE GENOMIC DNA]</scope>
    <source>
        <strain evidence="2">ATCC 200175</strain>
    </source>
</reference>
<proteinExistence type="predicted"/>
<sequence length="120" mass="13489">MALHRCMWCNEMCCGHISAASRYRPVLSFDDARTVDSIVHDTFQEATTAMGLFSDQNEAQYAMQEAVQMLKTPHQLHLLFIHLLVNDCIIKPIAVWNAFHGAISQDYALSNGHNAELALN</sequence>
<protein>
    <submittedName>
        <fullName evidence="1">Unplaced genomic scaffold PAXINscaffold_45, whole genome shotgun sequence</fullName>
    </submittedName>
</protein>
<evidence type="ECO:0000313" key="2">
    <source>
        <dbReference type="Proteomes" id="UP000053647"/>
    </source>
</evidence>